<dbReference type="PANTHER" id="PTHR42948:SF1">
    <property type="entry name" value="TRANSPORTER"/>
    <property type="match status" value="1"/>
</dbReference>
<dbReference type="PANTHER" id="PTHR42948">
    <property type="entry name" value="TRANSPORTER"/>
    <property type="match status" value="1"/>
</dbReference>
<gene>
    <name evidence="7" type="ORF">BXA13_08015</name>
</gene>
<reference evidence="7 8" key="1">
    <citation type="submission" date="2018-05" db="EMBL/GenBank/DDBJ databases">
        <authorList>
            <consortium name="PulseNet: The National Subtyping Network for Foodborne Disease Surveillance"/>
            <person name="Tarr C.L."/>
            <person name="Trees E."/>
            <person name="Katz L.S."/>
            <person name="Carleton-Romer H.A."/>
            <person name="Stroika S."/>
            <person name="Kucerova Z."/>
            <person name="Roache K.F."/>
            <person name="Sabol A.L."/>
            <person name="Besser J."/>
            <person name="Gerner-Smidt P."/>
        </authorList>
    </citation>
    <scope>NUCLEOTIDE SEQUENCE [LARGE SCALE GENOMIC DNA]</scope>
    <source>
        <strain evidence="7 8">2016D-0268</strain>
    </source>
</reference>
<dbReference type="EMBL" id="AABYWZ010000042">
    <property type="protein sequence ID" value="EAJ5682239.1"/>
    <property type="molecule type" value="Genomic_DNA"/>
</dbReference>
<dbReference type="NCBIfam" id="NF037979">
    <property type="entry name" value="Na_transp"/>
    <property type="match status" value="1"/>
</dbReference>
<name>A0A7U8BI76_CAMLA</name>
<dbReference type="CDD" id="cd10336">
    <property type="entry name" value="SLC6sbd_Tyt1-Like"/>
    <property type="match status" value="1"/>
</dbReference>
<feature type="transmembrane region" description="Helical" evidence="6">
    <location>
        <begin position="243"/>
        <end position="270"/>
    </location>
</feature>
<dbReference type="GO" id="GO:0016020">
    <property type="term" value="C:membrane"/>
    <property type="evidence" value="ECO:0007669"/>
    <property type="project" value="UniProtKB-SubCell"/>
</dbReference>
<feature type="transmembrane region" description="Helical" evidence="6">
    <location>
        <begin position="207"/>
        <end position="231"/>
    </location>
</feature>
<dbReference type="PROSITE" id="PS50267">
    <property type="entry name" value="NA_NEUROTRAN_SYMP_3"/>
    <property type="match status" value="1"/>
</dbReference>
<evidence type="ECO:0000256" key="3">
    <source>
        <dbReference type="ARBA" id="ARBA00022692"/>
    </source>
</evidence>
<comment type="subcellular location">
    <subcellularLocation>
        <location evidence="1">Membrane</location>
        <topology evidence="1">Multi-pass membrane protein</topology>
    </subcellularLocation>
</comment>
<sequence length="380" mass="41473">MNEKFSKIGFVLAVAGSAVGLGNAWKFPTLVGNNGGSAFVVVYLLLTLGVAFVIFLAELSIGKLSEKDPVNAYYTLAPKNKKAWSLAGFFMLGAIILVSFYSVVIGWIAKYAYFGFFELPKDTNEAGAIFGNLLSNDVLSQFICFTFVFIVIFYVVSKGVKSGIEKLNVWMMPSLFILLILMLGYSFSMDGFSKASEFLFSPDFSKLSVGAFLSALGLACFSLSIGVGSIITYSASLSDKTNFITSTINIIIINIIIGIMMGLIVFTFIFEFNGNPAQQGPGLIFVSLMSLFSNIDPIGFLPLGNILAVAFFIALFFAGITSAVSMIEPLTFYLINSYNFTRKKALIFIAFIVYFLGSLCILSGIEWSKDSLEFFGKSFF</sequence>
<evidence type="ECO:0000256" key="5">
    <source>
        <dbReference type="ARBA" id="ARBA00023136"/>
    </source>
</evidence>
<feature type="non-terminal residue" evidence="7">
    <location>
        <position position="380"/>
    </location>
</feature>
<organism evidence="7 8">
    <name type="scientific">Campylobacter lari</name>
    <dbReference type="NCBI Taxonomy" id="201"/>
    <lineage>
        <taxon>Bacteria</taxon>
        <taxon>Pseudomonadati</taxon>
        <taxon>Campylobacterota</taxon>
        <taxon>Epsilonproteobacteria</taxon>
        <taxon>Campylobacterales</taxon>
        <taxon>Campylobacteraceae</taxon>
        <taxon>Campylobacter</taxon>
    </lineage>
</organism>
<dbReference type="InterPro" id="IPR037272">
    <property type="entry name" value="SNS_sf"/>
</dbReference>
<dbReference type="SUPFAM" id="SSF161070">
    <property type="entry name" value="SNF-like"/>
    <property type="match status" value="1"/>
</dbReference>
<evidence type="ECO:0000256" key="2">
    <source>
        <dbReference type="ARBA" id="ARBA00022448"/>
    </source>
</evidence>
<evidence type="ECO:0000256" key="4">
    <source>
        <dbReference type="ARBA" id="ARBA00022989"/>
    </source>
</evidence>
<evidence type="ECO:0000313" key="7">
    <source>
        <dbReference type="EMBL" id="EAJ5682239.1"/>
    </source>
</evidence>
<keyword evidence="4 6" id="KW-1133">Transmembrane helix</keyword>
<evidence type="ECO:0000256" key="6">
    <source>
        <dbReference type="SAM" id="Phobius"/>
    </source>
</evidence>
<dbReference type="Proteomes" id="UP000556298">
    <property type="component" value="Unassembled WGS sequence"/>
</dbReference>
<dbReference type="AlphaFoldDB" id="A0A7U8BI76"/>
<accession>A0A7U8BI76</accession>
<feature type="transmembrane region" description="Helical" evidence="6">
    <location>
        <begin position="138"/>
        <end position="157"/>
    </location>
</feature>
<dbReference type="InterPro" id="IPR000175">
    <property type="entry name" value="Na/ntran_symport"/>
</dbReference>
<feature type="transmembrane region" description="Helical" evidence="6">
    <location>
        <begin position="40"/>
        <end position="62"/>
    </location>
</feature>
<feature type="transmembrane region" description="Helical" evidence="6">
    <location>
        <begin position="345"/>
        <end position="365"/>
    </location>
</feature>
<keyword evidence="3 6" id="KW-0812">Transmembrane</keyword>
<dbReference type="InterPro" id="IPR047218">
    <property type="entry name" value="YocR/YhdH-like"/>
</dbReference>
<keyword evidence="2" id="KW-0813">Transport</keyword>
<evidence type="ECO:0000256" key="1">
    <source>
        <dbReference type="ARBA" id="ARBA00004141"/>
    </source>
</evidence>
<evidence type="ECO:0000313" key="8">
    <source>
        <dbReference type="Proteomes" id="UP000556298"/>
    </source>
</evidence>
<comment type="caution">
    <text evidence="7">The sequence shown here is derived from an EMBL/GenBank/DDBJ whole genome shotgun (WGS) entry which is preliminary data.</text>
</comment>
<feature type="transmembrane region" description="Helical" evidence="6">
    <location>
        <begin position="169"/>
        <end position="187"/>
    </location>
</feature>
<proteinExistence type="predicted"/>
<feature type="transmembrane region" description="Helical" evidence="6">
    <location>
        <begin position="83"/>
        <end position="109"/>
    </location>
</feature>
<keyword evidence="5 6" id="KW-0472">Membrane</keyword>
<protein>
    <submittedName>
        <fullName evidence="7">Sodium-dependent transporter</fullName>
    </submittedName>
</protein>
<feature type="transmembrane region" description="Helical" evidence="6">
    <location>
        <begin position="298"/>
        <end position="324"/>
    </location>
</feature>
<dbReference type="Pfam" id="PF00209">
    <property type="entry name" value="SNF"/>
    <property type="match status" value="2"/>
</dbReference>
<dbReference type="PRINTS" id="PR00176">
    <property type="entry name" value="NANEUSMPORT"/>
</dbReference>